<feature type="domain" description="Major facilitator superfamily (MFS) profile" evidence="7">
    <location>
        <begin position="25"/>
        <end position="180"/>
    </location>
</feature>
<evidence type="ECO:0000256" key="3">
    <source>
        <dbReference type="ARBA" id="ARBA00022692"/>
    </source>
</evidence>
<evidence type="ECO:0000256" key="5">
    <source>
        <dbReference type="ARBA" id="ARBA00023136"/>
    </source>
</evidence>
<evidence type="ECO:0000256" key="2">
    <source>
        <dbReference type="ARBA" id="ARBA00022448"/>
    </source>
</evidence>
<accession>A0A0U3GL80</accession>
<proteinExistence type="predicted"/>
<feature type="transmembrane region" description="Helical" evidence="6">
    <location>
        <begin position="58"/>
        <end position="79"/>
    </location>
</feature>
<organism evidence="8">
    <name type="scientific">Pseudarthrobacter sulfonivorans</name>
    <dbReference type="NCBI Taxonomy" id="121292"/>
    <lineage>
        <taxon>Bacteria</taxon>
        <taxon>Bacillati</taxon>
        <taxon>Actinomycetota</taxon>
        <taxon>Actinomycetes</taxon>
        <taxon>Micrococcales</taxon>
        <taxon>Micrococcaceae</taxon>
        <taxon>Pseudarthrobacter</taxon>
    </lineage>
</organism>
<dbReference type="Proteomes" id="UP000065151">
    <property type="component" value="Chromosome"/>
</dbReference>
<dbReference type="KEGG" id="psul:AU252_01155"/>
<keyword evidence="3 6" id="KW-0812">Transmembrane</keyword>
<feature type="transmembrane region" description="Helical" evidence="6">
    <location>
        <begin position="117"/>
        <end position="138"/>
    </location>
</feature>
<dbReference type="PROSITE" id="PS50850">
    <property type="entry name" value="MFS"/>
    <property type="match status" value="1"/>
</dbReference>
<evidence type="ECO:0000256" key="4">
    <source>
        <dbReference type="ARBA" id="ARBA00022989"/>
    </source>
</evidence>
<comment type="subcellular location">
    <subcellularLocation>
        <location evidence="1">Cell membrane</location>
        <topology evidence="1">Multi-pass membrane protein</topology>
    </subcellularLocation>
</comment>
<dbReference type="InterPro" id="IPR011701">
    <property type="entry name" value="MFS"/>
</dbReference>
<dbReference type="Pfam" id="PF07690">
    <property type="entry name" value="MFS_1"/>
    <property type="match status" value="1"/>
</dbReference>
<keyword evidence="5 6" id="KW-0472">Membrane</keyword>
<dbReference type="RefSeq" id="WP_058929158.1">
    <property type="nucleotide sequence ID" value="NZ_CP013747.1"/>
</dbReference>
<evidence type="ECO:0000256" key="1">
    <source>
        <dbReference type="ARBA" id="ARBA00004651"/>
    </source>
</evidence>
<name>A0A0U3GL80_9MICC</name>
<dbReference type="InterPro" id="IPR020846">
    <property type="entry name" value="MFS_dom"/>
</dbReference>
<dbReference type="EMBL" id="CP013747">
    <property type="protein sequence ID" value="ALV39942.1"/>
    <property type="molecule type" value="Genomic_DNA"/>
</dbReference>
<evidence type="ECO:0000259" key="7">
    <source>
        <dbReference type="PROSITE" id="PS50850"/>
    </source>
</evidence>
<dbReference type="PANTHER" id="PTHR43791:SF36">
    <property type="entry name" value="TRANSPORTER, PUTATIVE (AFU_ORTHOLOGUE AFUA_6G08340)-RELATED"/>
    <property type="match status" value="1"/>
</dbReference>
<dbReference type="STRING" id="121292.AU252_01155"/>
<dbReference type="SUPFAM" id="SSF103473">
    <property type="entry name" value="MFS general substrate transporter"/>
    <property type="match status" value="1"/>
</dbReference>
<dbReference type="Gene3D" id="1.20.1250.20">
    <property type="entry name" value="MFS general substrate transporter like domains"/>
    <property type="match status" value="1"/>
</dbReference>
<dbReference type="PANTHER" id="PTHR43791">
    <property type="entry name" value="PERMEASE-RELATED"/>
    <property type="match status" value="1"/>
</dbReference>
<keyword evidence="4 6" id="KW-1133">Transmembrane helix</keyword>
<feature type="transmembrane region" description="Helical" evidence="6">
    <location>
        <begin position="91"/>
        <end position="111"/>
    </location>
</feature>
<keyword evidence="2" id="KW-0813">Transport</keyword>
<evidence type="ECO:0000313" key="9">
    <source>
        <dbReference type="Proteomes" id="UP000065151"/>
    </source>
</evidence>
<protein>
    <recommendedName>
        <fullName evidence="7">Major facilitator superfamily (MFS) profile domain-containing protein</fullName>
    </recommendedName>
</protein>
<reference evidence="8 9" key="1">
    <citation type="submission" date="2015-12" db="EMBL/GenBank/DDBJ databases">
        <authorList>
            <person name="Shamseldin A."/>
            <person name="Moawad H."/>
            <person name="Abd El-Rahim W.M."/>
            <person name="Sadowsky M.J."/>
        </authorList>
    </citation>
    <scope>NUCLEOTIDE SEQUENCE [LARGE SCALE GENOMIC DNA]</scope>
    <source>
        <strain evidence="8 9">Ar51</strain>
    </source>
</reference>
<feature type="transmembrane region" description="Helical" evidence="6">
    <location>
        <begin position="150"/>
        <end position="169"/>
    </location>
</feature>
<dbReference type="InterPro" id="IPR036259">
    <property type="entry name" value="MFS_trans_sf"/>
</dbReference>
<sequence>MDLPHTQAVTAAERKAISLKVAWRILPFVSLMYFINYVDRTAIAFAAPNGMTEDLQLTATMFGLASGIFFIGYILLEVPSNILMAKFGARVWFMRIMVTWGIVAALTAFVQNFEMLLVMRFLLGVAEAGFAPAIVLYLTYWFSNRDRVKVISIYLLGIPLSSVVARSYLADSRRRRGVGT</sequence>
<feature type="transmembrane region" description="Helical" evidence="6">
    <location>
        <begin position="21"/>
        <end position="38"/>
    </location>
</feature>
<dbReference type="GO" id="GO:0022857">
    <property type="term" value="F:transmembrane transporter activity"/>
    <property type="evidence" value="ECO:0007669"/>
    <property type="project" value="InterPro"/>
</dbReference>
<dbReference type="GO" id="GO:0005886">
    <property type="term" value="C:plasma membrane"/>
    <property type="evidence" value="ECO:0007669"/>
    <property type="project" value="UniProtKB-SubCell"/>
</dbReference>
<dbReference type="AlphaFoldDB" id="A0A0U3GL80"/>
<evidence type="ECO:0000313" key="8">
    <source>
        <dbReference type="EMBL" id="ALV39942.1"/>
    </source>
</evidence>
<gene>
    <name evidence="8" type="ORF">AU252_01155</name>
</gene>
<evidence type="ECO:0000256" key="6">
    <source>
        <dbReference type="SAM" id="Phobius"/>
    </source>
</evidence>